<proteinExistence type="predicted"/>
<dbReference type="EMBL" id="BARU01000014">
    <property type="protein sequence ID" value="GAH25416.1"/>
    <property type="molecule type" value="Genomic_DNA"/>
</dbReference>
<organism evidence="1">
    <name type="scientific">marine sediment metagenome</name>
    <dbReference type="NCBI Taxonomy" id="412755"/>
    <lineage>
        <taxon>unclassified sequences</taxon>
        <taxon>metagenomes</taxon>
        <taxon>ecological metagenomes</taxon>
    </lineage>
</organism>
<name>X1DWL9_9ZZZZ</name>
<comment type="caution">
    <text evidence="1">The sequence shown here is derived from an EMBL/GenBank/DDBJ whole genome shotgun (WGS) entry which is preliminary data.</text>
</comment>
<sequence length="327" mass="34895">MLIKWGAGIIEGRGSIAGMTASRNKSGAIIRARTKPVNPRSDLQSEARVRIQMLAEYWHSAAMSDTERGAWEAYALAVGWKNALGETIRLSGYNHFIRSNASLLAAGGAIVEPGPEEQALPEADETLAVAGDNGTQFLNVAFDIAKLWALETGGYLLVEMSMPQLHTRNSAGSHWRVAAAIAGIDTTGVSSPQNIVAPFTLTTNQKIWCRASIIRLDGRVSNKFYAPSFVVGGLLPKYFVSSDPAPVPDCQCNYILGGAFNGKAYFKRATGGYYIWWDGVDTWTISEILGTPGAGFWTLATASPVGIYTLGGTATGAPEVAPGEHPL</sequence>
<accession>X1DWL9</accession>
<evidence type="ECO:0000313" key="1">
    <source>
        <dbReference type="EMBL" id="GAH25416.1"/>
    </source>
</evidence>
<gene>
    <name evidence="1" type="ORF">S03H2_00153</name>
</gene>
<reference evidence="1" key="1">
    <citation type="journal article" date="2014" name="Front. Microbiol.">
        <title>High frequency of phylogenetically diverse reductive dehalogenase-homologous genes in deep subseafloor sedimentary metagenomes.</title>
        <authorList>
            <person name="Kawai M."/>
            <person name="Futagami T."/>
            <person name="Toyoda A."/>
            <person name="Takaki Y."/>
            <person name="Nishi S."/>
            <person name="Hori S."/>
            <person name="Arai W."/>
            <person name="Tsubouchi T."/>
            <person name="Morono Y."/>
            <person name="Uchiyama I."/>
            <person name="Ito T."/>
            <person name="Fujiyama A."/>
            <person name="Inagaki F."/>
            <person name="Takami H."/>
        </authorList>
    </citation>
    <scope>NUCLEOTIDE SEQUENCE</scope>
    <source>
        <strain evidence="1">Expedition CK06-06</strain>
    </source>
</reference>
<protein>
    <submittedName>
        <fullName evidence="1">Uncharacterized protein</fullName>
    </submittedName>
</protein>
<dbReference type="AlphaFoldDB" id="X1DWL9"/>